<evidence type="ECO:0000259" key="1">
    <source>
        <dbReference type="Pfam" id="PF01408"/>
    </source>
</evidence>
<dbReference type="Gene3D" id="3.40.50.720">
    <property type="entry name" value="NAD(P)-binding Rossmann-like Domain"/>
    <property type="match status" value="1"/>
</dbReference>
<name>A0A8E6EV64_9BACT</name>
<dbReference type="InterPro" id="IPR000683">
    <property type="entry name" value="Gfo/Idh/MocA-like_OxRdtase_N"/>
</dbReference>
<feature type="domain" description="GFO/IDH/MocA-like oxidoreductase" evidence="2">
    <location>
        <begin position="151"/>
        <end position="283"/>
    </location>
</feature>
<sequence length="397" mass="43128">MSVNAPLNRKLRMGLIGGGQGSFIGRVHATAGILDNRAELVAGALSSDPVKAKASAPDYDIPADRAYTSYQEMAEKEAKLPADKRIDFVSVATPNHTHFEISKCFAEAGFNVICDKPLTFDLKQAEELAAIVKKTGVVFGVSHNYTGYPLVRQAREMVRNGELGEINAIRAFYIQGWLRTKLEADSQKQAAWRTDPSKSGAAGCFGDIATHAYNLGRFITGLIPDQISCHLKSFVEGRALDDYGTAVIKFTNGALGTVTASQISHGRENEAWIEIDGTKGSLEWHQEEPNKMLYRVNGKPHQIYTRAGGPYLSALSSASSRLPSGHPEAFFEAFANIYSSVYDDIVKRATGKPFDGAASIYPNVMDGVDGMNFITQSVASSQQNGAWLSLKHPLCRS</sequence>
<keyword evidence="4" id="KW-1185">Reference proteome</keyword>
<dbReference type="Pfam" id="PF01408">
    <property type="entry name" value="GFO_IDH_MocA"/>
    <property type="match status" value="1"/>
</dbReference>
<evidence type="ECO:0000313" key="3">
    <source>
        <dbReference type="EMBL" id="QVL34549.1"/>
    </source>
</evidence>
<dbReference type="InterPro" id="IPR051317">
    <property type="entry name" value="Gfo/Idh/MocA_oxidoreduct"/>
</dbReference>
<evidence type="ECO:0000259" key="2">
    <source>
        <dbReference type="Pfam" id="PF22725"/>
    </source>
</evidence>
<dbReference type="KEGG" id="tsph:KIH39_11765"/>
<dbReference type="InterPro" id="IPR055170">
    <property type="entry name" value="GFO_IDH_MocA-like_dom"/>
</dbReference>
<gene>
    <name evidence="3" type="ORF">KIH39_11765</name>
</gene>
<feature type="domain" description="Gfo/Idh/MocA-like oxidoreductase N-terminal" evidence="1">
    <location>
        <begin position="12"/>
        <end position="143"/>
    </location>
</feature>
<dbReference type="PANTHER" id="PTHR43708">
    <property type="entry name" value="CONSERVED EXPRESSED OXIDOREDUCTASE (EUROFUNG)"/>
    <property type="match status" value="1"/>
</dbReference>
<reference evidence="3" key="1">
    <citation type="submission" date="2021-05" db="EMBL/GenBank/DDBJ databases">
        <title>Complete genome sequence of the cellulolytic planctomycete Telmatocola sphagniphila SP2T and characterization of the first cellulase from planctomycetes.</title>
        <authorList>
            <person name="Rakitin A.L."/>
            <person name="Beletsky A.V."/>
            <person name="Naumoff D.G."/>
            <person name="Kulichevskaya I.S."/>
            <person name="Mardanov A.V."/>
            <person name="Ravin N.V."/>
            <person name="Dedysh S.N."/>
        </authorList>
    </citation>
    <scope>NUCLEOTIDE SEQUENCE</scope>
    <source>
        <strain evidence="3">SP2T</strain>
    </source>
</reference>
<dbReference type="SUPFAM" id="SSF51735">
    <property type="entry name" value="NAD(P)-binding Rossmann-fold domains"/>
    <property type="match status" value="1"/>
</dbReference>
<dbReference type="SUPFAM" id="SSF55347">
    <property type="entry name" value="Glyceraldehyde-3-phosphate dehydrogenase-like, C-terminal domain"/>
    <property type="match status" value="1"/>
</dbReference>
<dbReference type="Proteomes" id="UP000676194">
    <property type="component" value="Chromosome"/>
</dbReference>
<dbReference type="InterPro" id="IPR036291">
    <property type="entry name" value="NAD(P)-bd_dom_sf"/>
</dbReference>
<dbReference type="EMBL" id="CP074694">
    <property type="protein sequence ID" value="QVL34549.1"/>
    <property type="molecule type" value="Genomic_DNA"/>
</dbReference>
<accession>A0A8E6EV64</accession>
<dbReference type="RefSeq" id="WP_213499645.1">
    <property type="nucleotide sequence ID" value="NZ_CP074694.1"/>
</dbReference>
<protein>
    <submittedName>
        <fullName evidence="3">Gfo/Idh/MocA family oxidoreductase</fullName>
    </submittedName>
</protein>
<dbReference type="Pfam" id="PF22725">
    <property type="entry name" value="GFO_IDH_MocA_C3"/>
    <property type="match status" value="1"/>
</dbReference>
<dbReference type="Gene3D" id="3.30.360.10">
    <property type="entry name" value="Dihydrodipicolinate Reductase, domain 2"/>
    <property type="match status" value="1"/>
</dbReference>
<evidence type="ECO:0000313" key="4">
    <source>
        <dbReference type="Proteomes" id="UP000676194"/>
    </source>
</evidence>
<organism evidence="3 4">
    <name type="scientific">Telmatocola sphagniphila</name>
    <dbReference type="NCBI Taxonomy" id="1123043"/>
    <lineage>
        <taxon>Bacteria</taxon>
        <taxon>Pseudomonadati</taxon>
        <taxon>Planctomycetota</taxon>
        <taxon>Planctomycetia</taxon>
        <taxon>Gemmatales</taxon>
        <taxon>Gemmataceae</taxon>
    </lineage>
</organism>
<dbReference type="AlphaFoldDB" id="A0A8E6EV64"/>
<proteinExistence type="predicted"/>
<dbReference type="GO" id="GO:0000166">
    <property type="term" value="F:nucleotide binding"/>
    <property type="evidence" value="ECO:0007669"/>
    <property type="project" value="InterPro"/>
</dbReference>
<dbReference type="PANTHER" id="PTHR43708:SF3">
    <property type="entry name" value="OXIDOREDUCTASE"/>
    <property type="match status" value="1"/>
</dbReference>